<proteinExistence type="predicted"/>
<keyword evidence="2" id="KW-0614">Plasmid</keyword>
<sequence length="43" mass="5346">MLKRLNSYSRHHPLHLALRELGRTVRTEFLLRYMDDQDLRWAH</sequence>
<reference evidence="2 3" key="1">
    <citation type="submission" date="2014-01" db="EMBL/GenBank/DDBJ databases">
        <title>Complete sequence of plasmid1 of ionizing-radiation resistance bacterium Hymenobacter swuensis DY53.</title>
        <authorList>
            <person name="Jung J.-H."/>
            <person name="Jeong S.-W."/>
            <person name="Joe M.-H."/>
            <person name="Cho y.-j."/>
            <person name="Kim M.-K."/>
            <person name="Lim S.-Y."/>
        </authorList>
    </citation>
    <scope>NUCLEOTIDE SEQUENCE [LARGE SCALE GENOMIC DNA]</scope>
    <source>
        <strain evidence="2 3">DY53</strain>
        <plasmid evidence="2 3">pHsw1</plasmid>
    </source>
</reference>
<name>W8EQS1_9BACT</name>
<protein>
    <recommendedName>
        <fullName evidence="1">Tn3 transposase DDE domain-containing protein</fullName>
    </recommendedName>
</protein>
<dbReference type="InterPro" id="IPR002513">
    <property type="entry name" value="Tn3_Tnp_DDE_dom"/>
</dbReference>
<dbReference type="OrthoDB" id="872329at2"/>
<feature type="domain" description="Tn3 transposase DDE" evidence="1">
    <location>
        <begin position="1"/>
        <end position="40"/>
    </location>
</feature>
<keyword evidence="3" id="KW-1185">Reference proteome</keyword>
<dbReference type="GO" id="GO:0006313">
    <property type="term" value="P:DNA transposition"/>
    <property type="evidence" value="ECO:0007669"/>
    <property type="project" value="InterPro"/>
</dbReference>
<dbReference type="GO" id="GO:0004803">
    <property type="term" value="F:transposase activity"/>
    <property type="evidence" value="ECO:0007669"/>
    <property type="project" value="InterPro"/>
</dbReference>
<gene>
    <name evidence="2" type="ORF">Hsw_PA0146</name>
</gene>
<dbReference type="KEGG" id="hsw:Hsw_PA0146"/>
<evidence type="ECO:0000259" key="1">
    <source>
        <dbReference type="Pfam" id="PF01526"/>
    </source>
</evidence>
<dbReference type="HOGENOM" id="CLU_3234641_0_0_10"/>
<dbReference type="Pfam" id="PF01526">
    <property type="entry name" value="DDE_Tnp_Tn3"/>
    <property type="match status" value="1"/>
</dbReference>
<evidence type="ECO:0000313" key="2">
    <source>
        <dbReference type="EMBL" id="AHJ95479.1"/>
    </source>
</evidence>
<dbReference type="Proteomes" id="UP000019423">
    <property type="component" value="Plasmid pHsw1"/>
</dbReference>
<dbReference type="EMBL" id="CP007144">
    <property type="protein sequence ID" value="AHJ95479.1"/>
    <property type="molecule type" value="Genomic_DNA"/>
</dbReference>
<geneLocation type="plasmid" evidence="2 3">
    <name>pHsw1</name>
</geneLocation>
<dbReference type="RefSeq" id="WP_081768197.1">
    <property type="nucleotide sequence ID" value="NZ_CP007144.1"/>
</dbReference>
<accession>W8EQS1</accession>
<organism evidence="2 3">
    <name type="scientific">Hymenobacter swuensis DY53</name>
    <dbReference type="NCBI Taxonomy" id="1227739"/>
    <lineage>
        <taxon>Bacteria</taxon>
        <taxon>Pseudomonadati</taxon>
        <taxon>Bacteroidota</taxon>
        <taxon>Cytophagia</taxon>
        <taxon>Cytophagales</taxon>
        <taxon>Hymenobacteraceae</taxon>
        <taxon>Hymenobacter</taxon>
    </lineage>
</organism>
<dbReference type="AlphaFoldDB" id="W8EQS1"/>
<dbReference type="PATRIC" id="fig|1227739.3.peg.175"/>
<evidence type="ECO:0000313" key="3">
    <source>
        <dbReference type="Proteomes" id="UP000019423"/>
    </source>
</evidence>